<proteinExistence type="predicted"/>
<dbReference type="RefSeq" id="WP_340240542.1">
    <property type="nucleotide sequence ID" value="NZ_JBBEWC010000022.1"/>
</dbReference>
<dbReference type="Proteomes" id="UP001597510">
    <property type="component" value="Unassembled WGS sequence"/>
</dbReference>
<evidence type="ECO:0000256" key="1">
    <source>
        <dbReference type="SAM" id="Coils"/>
    </source>
</evidence>
<gene>
    <name evidence="2" type="ORF">ACFSR2_11390</name>
</gene>
<organism evidence="2 3">
    <name type="scientific">Emticicia soli</name>
    <dbReference type="NCBI Taxonomy" id="2027878"/>
    <lineage>
        <taxon>Bacteria</taxon>
        <taxon>Pseudomonadati</taxon>
        <taxon>Bacteroidota</taxon>
        <taxon>Cytophagia</taxon>
        <taxon>Cytophagales</taxon>
        <taxon>Leadbetterellaceae</taxon>
        <taxon>Emticicia</taxon>
    </lineage>
</organism>
<evidence type="ECO:0000313" key="2">
    <source>
        <dbReference type="EMBL" id="MFD2521494.1"/>
    </source>
</evidence>
<keyword evidence="3" id="KW-1185">Reference proteome</keyword>
<reference evidence="3" key="1">
    <citation type="journal article" date="2019" name="Int. J. Syst. Evol. Microbiol.">
        <title>The Global Catalogue of Microorganisms (GCM) 10K type strain sequencing project: providing services to taxonomists for standard genome sequencing and annotation.</title>
        <authorList>
            <consortium name="The Broad Institute Genomics Platform"/>
            <consortium name="The Broad Institute Genome Sequencing Center for Infectious Disease"/>
            <person name="Wu L."/>
            <person name="Ma J."/>
        </authorList>
    </citation>
    <scope>NUCLEOTIDE SEQUENCE [LARGE SCALE GENOMIC DNA]</scope>
    <source>
        <strain evidence="3">KCTC 52344</strain>
    </source>
</reference>
<evidence type="ECO:0000313" key="3">
    <source>
        <dbReference type="Proteomes" id="UP001597510"/>
    </source>
</evidence>
<feature type="coiled-coil region" evidence="1">
    <location>
        <begin position="1"/>
        <end position="28"/>
    </location>
</feature>
<keyword evidence="1" id="KW-0175">Coiled coil</keyword>
<evidence type="ECO:0008006" key="4">
    <source>
        <dbReference type="Google" id="ProtNLM"/>
    </source>
</evidence>
<name>A0ABW5J8L8_9BACT</name>
<comment type="caution">
    <text evidence="2">The sequence shown here is derived from an EMBL/GenBank/DDBJ whole genome shotgun (WGS) entry which is preliminary data.</text>
</comment>
<accession>A0ABW5J8L8</accession>
<sequence>MKTKIRNIDDLRAERARLKNDIELSKTKMRGSINAIKEELSPARHAVNFLGNFLTNRNKGLLNVGVGIGVDTVIRNGILRSAPWPLKIVVPFFLKNFAGNMIHNNKENIMQKGIEWVRDITQDKPVLTKVEEVYIEEKPSFIEKALIWVKDVTEEKPEALKKATKEDDKPSLVEKALMWVKDVTEEKPTTVQVIHVNGNGHKHKPAKPLSE</sequence>
<protein>
    <recommendedName>
        <fullName evidence="4">DUF3618 domain-containing protein</fullName>
    </recommendedName>
</protein>
<dbReference type="EMBL" id="JBHULC010000010">
    <property type="protein sequence ID" value="MFD2521494.1"/>
    <property type="molecule type" value="Genomic_DNA"/>
</dbReference>